<keyword evidence="2" id="KW-0472">Membrane</keyword>
<name>Q10P46_ORYSJ</name>
<keyword evidence="2" id="KW-0812">Transmembrane</keyword>
<reference evidence="3" key="2">
    <citation type="submission" date="2006-06" db="EMBL/GenBank/DDBJ databases">
        <authorList>
            <person name="Buell R."/>
            <person name="Wing R.A."/>
            <person name="McCombie W.A."/>
            <person name="Ouyang S."/>
        </authorList>
    </citation>
    <scope>NUCLEOTIDE SEQUENCE</scope>
</reference>
<protein>
    <submittedName>
        <fullName evidence="3">Expressed protein</fullName>
    </submittedName>
</protein>
<evidence type="ECO:0000256" key="2">
    <source>
        <dbReference type="SAM" id="Phobius"/>
    </source>
</evidence>
<feature type="transmembrane region" description="Helical" evidence="2">
    <location>
        <begin position="56"/>
        <end position="77"/>
    </location>
</feature>
<gene>
    <name evidence="3" type="ordered locus">LOC_Os03g14330</name>
</gene>
<dbReference type="AlphaFoldDB" id="Q10P46"/>
<feature type="compositionally biased region" description="Low complexity" evidence="1">
    <location>
        <begin position="1"/>
        <end position="12"/>
    </location>
</feature>
<organism evidence="3">
    <name type="scientific">Oryza sativa subsp. japonica</name>
    <name type="common">Rice</name>
    <dbReference type="NCBI Taxonomy" id="39947"/>
    <lineage>
        <taxon>Eukaryota</taxon>
        <taxon>Viridiplantae</taxon>
        <taxon>Streptophyta</taxon>
        <taxon>Embryophyta</taxon>
        <taxon>Tracheophyta</taxon>
        <taxon>Spermatophyta</taxon>
        <taxon>Magnoliopsida</taxon>
        <taxon>Liliopsida</taxon>
        <taxon>Poales</taxon>
        <taxon>Poaceae</taxon>
        <taxon>BOP clade</taxon>
        <taxon>Oryzoideae</taxon>
        <taxon>Oryzeae</taxon>
        <taxon>Oryzinae</taxon>
        <taxon>Oryza</taxon>
        <taxon>Oryza sativa</taxon>
    </lineage>
</organism>
<reference evidence="3" key="1">
    <citation type="journal article" date="2005" name="Genome Res.">
        <title>Sequence, annotation, and analysis of synteny between rice chromosome 3 and diverged grass species.</title>
        <authorList>
            <consortium name="Rice Chromosome 3 Sequencing Consortium"/>
            <person name="Buell C.R."/>
            <person name="Yuan Q."/>
            <person name="Ouyang S."/>
            <person name="Liu J."/>
            <person name="Zhu W."/>
            <person name="Wang A."/>
            <person name="Maiti R."/>
            <person name="Haas B."/>
            <person name="Wortman J."/>
            <person name="Pertea M."/>
            <person name="Jones K.M."/>
            <person name="Kim M."/>
            <person name="Overton L."/>
            <person name="Tsitrin T."/>
            <person name="Fadrosh D."/>
            <person name="Bera J."/>
            <person name="Weaver B."/>
            <person name="Jin S."/>
            <person name="Johri S."/>
            <person name="Reardon M."/>
            <person name="Webb K."/>
            <person name="Hill J."/>
            <person name="Moffat K."/>
            <person name="Tallon L."/>
            <person name="Van Aken S."/>
            <person name="Lewis M."/>
            <person name="Utterback T."/>
            <person name="Feldblyum T."/>
            <person name="Zismann V."/>
            <person name="Iobst S."/>
            <person name="Hsiao J."/>
            <person name="de Vazeille A.R."/>
            <person name="Salzberg S.L."/>
            <person name="White O."/>
            <person name="Fraser C."/>
            <person name="Yu Y."/>
            <person name="Kim H."/>
            <person name="Rambo T."/>
            <person name="Currie J."/>
            <person name="Collura K."/>
            <person name="Kernodle-Thompson S."/>
            <person name="Wei F."/>
            <person name="Kudrna K."/>
            <person name="Ammiraju J.S."/>
            <person name="Luo M."/>
            <person name="Goicoechea J.L."/>
            <person name="Wing R.A."/>
            <person name="Henry D."/>
            <person name="Oates R."/>
            <person name="Palmer M."/>
            <person name="Pries G."/>
            <person name="Saski C."/>
            <person name="Simmons J."/>
            <person name="Soderlund C."/>
            <person name="Nelson W."/>
            <person name="de la Bastide M."/>
            <person name="Spiegel L."/>
            <person name="Nascimento L."/>
            <person name="Huang E."/>
            <person name="Preston R."/>
            <person name="Zutavern T."/>
            <person name="Palmer L."/>
            <person name="O'Shaughnessy A."/>
            <person name="Dike S."/>
            <person name="McCombie W.R."/>
            <person name="Minx P."/>
            <person name="Cordum H."/>
            <person name="Wilson R."/>
            <person name="Jin W."/>
            <person name="Lee H.R."/>
            <person name="Jiang J."/>
            <person name="Jackson S."/>
        </authorList>
    </citation>
    <scope>NUCLEOTIDE SEQUENCE [LARGE SCALE GENOMIC DNA]</scope>
</reference>
<feature type="region of interest" description="Disordered" evidence="1">
    <location>
        <begin position="1"/>
        <end position="32"/>
    </location>
</feature>
<sequence>MSAPGAGAAAAAGGDGGSGAPPGAGAGGGAPGAGAGAANNNANGGSSASQSSGGPFSGYILLLFLFSLLALYCYVPVPDIHDASSMLLRYCYVLIPDIHNVVHDVFSRTTATWPRALCRTTYLFIVSLESRPDELLMREPKEIGHADSKFPHRTAFRHPCNTVSEAPGVAAQVAVHSVLRPLDVSNGATSSSLSLEAADAPHIIRIITAKISPEFALIVTVQSLDLVF</sequence>
<evidence type="ECO:0000256" key="1">
    <source>
        <dbReference type="SAM" id="MobiDB-lite"/>
    </source>
</evidence>
<proteinExistence type="predicted"/>
<accession>Q10P46</accession>
<evidence type="ECO:0000313" key="3">
    <source>
        <dbReference type="EMBL" id="ABF94957.1"/>
    </source>
</evidence>
<dbReference type="EMBL" id="DP000009">
    <property type="protein sequence ID" value="ABF94957.1"/>
    <property type="molecule type" value="Genomic_DNA"/>
</dbReference>
<keyword evidence="2" id="KW-1133">Transmembrane helix</keyword>
<feature type="compositionally biased region" description="Gly residues" evidence="1">
    <location>
        <begin position="13"/>
        <end position="32"/>
    </location>
</feature>